<dbReference type="AlphaFoldDB" id="A0A7J9DC64"/>
<evidence type="ECO:0000256" key="1">
    <source>
        <dbReference type="SAM" id="Phobius"/>
    </source>
</evidence>
<keyword evidence="1" id="KW-0472">Membrane</keyword>
<evidence type="ECO:0000313" key="2">
    <source>
        <dbReference type="EMBL" id="MBA0758336.1"/>
    </source>
</evidence>
<reference evidence="2 3" key="1">
    <citation type="journal article" date="2019" name="Genome Biol. Evol.">
        <title>Insights into the evolution of the New World diploid cottons (Gossypium, subgenus Houzingenia) based on genome sequencing.</title>
        <authorList>
            <person name="Grover C.E."/>
            <person name="Arick M.A. 2nd"/>
            <person name="Thrash A."/>
            <person name="Conover J.L."/>
            <person name="Sanders W.S."/>
            <person name="Peterson D.G."/>
            <person name="Frelichowski J.E."/>
            <person name="Scheffler J.A."/>
            <person name="Scheffler B.E."/>
            <person name="Wendel J.F."/>
        </authorList>
    </citation>
    <scope>NUCLEOTIDE SEQUENCE [LARGE SCALE GENOMIC DNA]</scope>
    <source>
        <strain evidence="2">8</strain>
        <tissue evidence="2">Leaf</tissue>
    </source>
</reference>
<keyword evidence="3" id="KW-1185">Reference proteome</keyword>
<sequence length="48" mass="5382">MPNFTRTKIIPVGKADGGPVLKKKNTSTPFSLVLFIFIPFVYPITCHF</sequence>
<accession>A0A7J9DC64</accession>
<gene>
    <name evidence="2" type="ORF">Gotri_021342</name>
</gene>
<proteinExistence type="predicted"/>
<comment type="caution">
    <text evidence="2">The sequence shown here is derived from an EMBL/GenBank/DDBJ whole genome shotgun (WGS) entry which is preliminary data.</text>
</comment>
<dbReference type="EMBL" id="JABEZW010000001">
    <property type="protein sequence ID" value="MBA0758336.1"/>
    <property type="molecule type" value="Genomic_DNA"/>
</dbReference>
<organism evidence="2 3">
    <name type="scientific">Gossypium trilobum</name>
    <dbReference type="NCBI Taxonomy" id="34281"/>
    <lineage>
        <taxon>Eukaryota</taxon>
        <taxon>Viridiplantae</taxon>
        <taxon>Streptophyta</taxon>
        <taxon>Embryophyta</taxon>
        <taxon>Tracheophyta</taxon>
        <taxon>Spermatophyta</taxon>
        <taxon>Magnoliopsida</taxon>
        <taxon>eudicotyledons</taxon>
        <taxon>Gunneridae</taxon>
        <taxon>Pentapetalae</taxon>
        <taxon>rosids</taxon>
        <taxon>malvids</taxon>
        <taxon>Malvales</taxon>
        <taxon>Malvaceae</taxon>
        <taxon>Malvoideae</taxon>
        <taxon>Gossypium</taxon>
    </lineage>
</organism>
<protein>
    <submittedName>
        <fullName evidence="2">Uncharacterized protein</fullName>
    </submittedName>
</protein>
<name>A0A7J9DC64_9ROSI</name>
<dbReference type="Proteomes" id="UP000593568">
    <property type="component" value="Unassembled WGS sequence"/>
</dbReference>
<evidence type="ECO:0000313" key="3">
    <source>
        <dbReference type="Proteomes" id="UP000593568"/>
    </source>
</evidence>
<keyword evidence="1" id="KW-0812">Transmembrane</keyword>
<feature type="transmembrane region" description="Helical" evidence="1">
    <location>
        <begin position="28"/>
        <end position="45"/>
    </location>
</feature>
<keyword evidence="1" id="KW-1133">Transmembrane helix</keyword>